<sequence>MCPVAVEGQLAIDRYARIGSSRRDDHRVDQNKQDSWWGVWGQWVGAVSSIAAAAVAVAIAYLGWKKSDEHAAKRS</sequence>
<protein>
    <submittedName>
        <fullName evidence="2">Uncharacterized protein</fullName>
    </submittedName>
</protein>
<gene>
    <name evidence="2" type="ORF">GCM10017566_07990</name>
</gene>
<reference evidence="2" key="1">
    <citation type="journal article" date="2014" name="Int. J. Syst. Evol. Microbiol.">
        <title>Complete genome sequence of Corynebacterium casei LMG S-19264T (=DSM 44701T), isolated from a smear-ripened cheese.</title>
        <authorList>
            <consortium name="US DOE Joint Genome Institute (JGI-PGF)"/>
            <person name="Walter F."/>
            <person name="Albersmeier A."/>
            <person name="Kalinowski J."/>
            <person name="Ruckert C."/>
        </authorList>
    </citation>
    <scope>NUCLEOTIDE SEQUENCE</scope>
    <source>
        <strain evidence="2">CGMCC 4.7679</strain>
    </source>
</reference>
<keyword evidence="3" id="KW-1185">Reference proteome</keyword>
<dbReference type="Proteomes" id="UP000658656">
    <property type="component" value="Unassembled WGS sequence"/>
</dbReference>
<organism evidence="2 3">
    <name type="scientific">Amycolatopsis bartoniae</name>
    <dbReference type="NCBI Taxonomy" id="941986"/>
    <lineage>
        <taxon>Bacteria</taxon>
        <taxon>Bacillati</taxon>
        <taxon>Actinomycetota</taxon>
        <taxon>Actinomycetes</taxon>
        <taxon>Pseudonocardiales</taxon>
        <taxon>Pseudonocardiaceae</taxon>
        <taxon>Amycolatopsis</taxon>
    </lineage>
</organism>
<evidence type="ECO:0000256" key="1">
    <source>
        <dbReference type="SAM" id="Phobius"/>
    </source>
</evidence>
<reference evidence="2" key="2">
    <citation type="submission" date="2020-09" db="EMBL/GenBank/DDBJ databases">
        <authorList>
            <person name="Sun Q."/>
            <person name="Zhou Y."/>
        </authorList>
    </citation>
    <scope>NUCLEOTIDE SEQUENCE</scope>
    <source>
        <strain evidence="2">CGMCC 4.7679</strain>
    </source>
</reference>
<keyword evidence="1" id="KW-0472">Membrane</keyword>
<accession>A0A8H9IRK5</accession>
<dbReference type="EMBL" id="BNAV01000001">
    <property type="protein sequence ID" value="GHF37240.1"/>
    <property type="molecule type" value="Genomic_DNA"/>
</dbReference>
<comment type="caution">
    <text evidence="2">The sequence shown here is derived from an EMBL/GenBank/DDBJ whole genome shotgun (WGS) entry which is preliminary data.</text>
</comment>
<proteinExistence type="predicted"/>
<feature type="transmembrane region" description="Helical" evidence="1">
    <location>
        <begin position="43"/>
        <end position="64"/>
    </location>
</feature>
<evidence type="ECO:0000313" key="3">
    <source>
        <dbReference type="Proteomes" id="UP000658656"/>
    </source>
</evidence>
<evidence type="ECO:0000313" key="2">
    <source>
        <dbReference type="EMBL" id="GHF37240.1"/>
    </source>
</evidence>
<name>A0A8H9IRK5_9PSEU</name>
<keyword evidence="1" id="KW-0812">Transmembrane</keyword>
<dbReference type="AlphaFoldDB" id="A0A8H9IRK5"/>
<keyword evidence="1" id="KW-1133">Transmembrane helix</keyword>